<dbReference type="SUPFAM" id="SSF50486">
    <property type="entry name" value="FMT C-terminal domain-like"/>
    <property type="match status" value="1"/>
</dbReference>
<keyword evidence="3 5" id="KW-0808">Transferase</keyword>
<evidence type="ECO:0000256" key="5">
    <source>
        <dbReference type="HAMAP-Rule" id="MF_00182"/>
    </source>
</evidence>
<dbReference type="InterPro" id="IPR002376">
    <property type="entry name" value="Formyl_transf_N"/>
</dbReference>
<dbReference type="InterPro" id="IPR011034">
    <property type="entry name" value="Formyl_transferase-like_C_sf"/>
</dbReference>
<dbReference type="GO" id="GO:0005829">
    <property type="term" value="C:cytosol"/>
    <property type="evidence" value="ECO:0007669"/>
    <property type="project" value="TreeGrafter"/>
</dbReference>
<organism evidence="8 9">
    <name type="scientific">Liquorilactobacillus ghanensis DSM 18630</name>
    <dbReference type="NCBI Taxonomy" id="1423750"/>
    <lineage>
        <taxon>Bacteria</taxon>
        <taxon>Bacillati</taxon>
        <taxon>Bacillota</taxon>
        <taxon>Bacilli</taxon>
        <taxon>Lactobacillales</taxon>
        <taxon>Lactobacillaceae</taxon>
        <taxon>Liquorilactobacillus</taxon>
    </lineage>
</organism>
<dbReference type="EMBL" id="AZGB01000005">
    <property type="protein sequence ID" value="KRM07631.1"/>
    <property type="molecule type" value="Genomic_DNA"/>
</dbReference>
<evidence type="ECO:0000256" key="4">
    <source>
        <dbReference type="ARBA" id="ARBA00022917"/>
    </source>
</evidence>
<evidence type="ECO:0000259" key="7">
    <source>
        <dbReference type="Pfam" id="PF02911"/>
    </source>
</evidence>
<dbReference type="Gene3D" id="3.40.50.12230">
    <property type="match status" value="1"/>
</dbReference>
<dbReference type="InterPro" id="IPR044135">
    <property type="entry name" value="Met-tRNA-FMT_C"/>
</dbReference>
<sequence>MTSIIFMGTPQFAATILAGLLQDSNYQIAAVVTQPDKYVGRKKVLTASPVKQLALAHQLPLYQPAKLPKSPELKQLIALEADLIVTAAYGQFLPTSLLKSVKIAAVNVHGSLLPKYRGGAPIQYAILQGESKTGITLINMTKKMDAGSMLGQVELPIQSTDDAGSLFEKLSLLGRDLLLEKLPAIIAGKLVAVPQDEQQVSFAPIITSEQERLQLTATAQQLDQKVRALRPEPGAYFADFGGKRTKLWAIEPLSEQTELPAGYVVDLTKHTLKLSAAQGTVYQVKELQPAGKARQKISDYLNGQGKQITVNQRLIKE</sequence>
<dbReference type="CDD" id="cd08646">
    <property type="entry name" value="FMT_core_Met-tRNA-FMT_N"/>
    <property type="match status" value="1"/>
</dbReference>
<dbReference type="PATRIC" id="fig|1423750.3.peg.71"/>
<dbReference type="RefSeq" id="WP_057870876.1">
    <property type="nucleotide sequence ID" value="NZ_AZGB01000005.1"/>
</dbReference>
<evidence type="ECO:0000256" key="3">
    <source>
        <dbReference type="ARBA" id="ARBA00022679"/>
    </source>
</evidence>
<comment type="function">
    <text evidence="5">Attaches a formyl group to the free amino group of methionyl-tRNA(fMet). The formyl group appears to play a dual role in the initiator identity of N-formylmethionyl-tRNA by promoting its recognition by IF2 and preventing the misappropriation of this tRNA by the elongation apparatus.</text>
</comment>
<evidence type="ECO:0000259" key="6">
    <source>
        <dbReference type="Pfam" id="PF00551"/>
    </source>
</evidence>
<feature type="binding site" evidence="5">
    <location>
        <begin position="111"/>
        <end position="114"/>
    </location>
    <ligand>
        <name>(6S)-5,6,7,8-tetrahydrofolate</name>
        <dbReference type="ChEBI" id="CHEBI:57453"/>
    </ligand>
</feature>
<dbReference type="HAMAP" id="MF_00182">
    <property type="entry name" value="Formyl_trans"/>
    <property type="match status" value="1"/>
</dbReference>
<dbReference type="EC" id="2.1.2.9" evidence="2 5"/>
<dbReference type="PANTHER" id="PTHR11138:SF5">
    <property type="entry name" value="METHIONYL-TRNA FORMYLTRANSFERASE, MITOCHONDRIAL"/>
    <property type="match status" value="1"/>
</dbReference>
<feature type="domain" description="Formyl transferase N-terminal" evidence="6">
    <location>
        <begin position="4"/>
        <end position="180"/>
    </location>
</feature>
<dbReference type="InterPro" id="IPR005793">
    <property type="entry name" value="Formyl_trans_C"/>
</dbReference>
<evidence type="ECO:0000313" key="9">
    <source>
        <dbReference type="Proteomes" id="UP000051451"/>
    </source>
</evidence>
<dbReference type="Pfam" id="PF02911">
    <property type="entry name" value="Formyl_trans_C"/>
    <property type="match status" value="1"/>
</dbReference>
<comment type="similarity">
    <text evidence="1 5">Belongs to the Fmt family.</text>
</comment>
<dbReference type="InterPro" id="IPR041711">
    <property type="entry name" value="Met-tRNA-FMT_N"/>
</dbReference>
<keyword evidence="9" id="KW-1185">Reference proteome</keyword>
<dbReference type="PANTHER" id="PTHR11138">
    <property type="entry name" value="METHIONYL-TRNA FORMYLTRANSFERASE"/>
    <property type="match status" value="1"/>
</dbReference>
<evidence type="ECO:0000256" key="1">
    <source>
        <dbReference type="ARBA" id="ARBA00010699"/>
    </source>
</evidence>
<keyword evidence="4 5" id="KW-0648">Protein biosynthesis</keyword>
<dbReference type="Pfam" id="PF00551">
    <property type="entry name" value="Formyl_trans_N"/>
    <property type="match status" value="1"/>
</dbReference>
<accession>A0A0R1VQ74</accession>
<dbReference type="Proteomes" id="UP000051451">
    <property type="component" value="Unassembled WGS sequence"/>
</dbReference>
<evidence type="ECO:0000256" key="2">
    <source>
        <dbReference type="ARBA" id="ARBA00012261"/>
    </source>
</evidence>
<reference evidence="8 9" key="1">
    <citation type="journal article" date="2015" name="Genome Announc.">
        <title>Expanding the biotechnology potential of lactobacilli through comparative genomics of 213 strains and associated genera.</title>
        <authorList>
            <person name="Sun Z."/>
            <person name="Harris H.M."/>
            <person name="McCann A."/>
            <person name="Guo C."/>
            <person name="Argimon S."/>
            <person name="Zhang W."/>
            <person name="Yang X."/>
            <person name="Jeffery I.B."/>
            <person name="Cooney J.C."/>
            <person name="Kagawa T.F."/>
            <person name="Liu W."/>
            <person name="Song Y."/>
            <person name="Salvetti E."/>
            <person name="Wrobel A."/>
            <person name="Rasinkangas P."/>
            <person name="Parkhill J."/>
            <person name="Rea M.C."/>
            <person name="O'Sullivan O."/>
            <person name="Ritari J."/>
            <person name="Douillard F.P."/>
            <person name="Paul Ross R."/>
            <person name="Yang R."/>
            <person name="Briner A.E."/>
            <person name="Felis G.E."/>
            <person name="de Vos W.M."/>
            <person name="Barrangou R."/>
            <person name="Klaenhammer T.R."/>
            <person name="Caufield P.W."/>
            <person name="Cui Y."/>
            <person name="Zhang H."/>
            <person name="O'Toole P.W."/>
        </authorList>
    </citation>
    <scope>NUCLEOTIDE SEQUENCE [LARGE SCALE GENOMIC DNA]</scope>
    <source>
        <strain evidence="8 9">DSM 18630</strain>
    </source>
</reference>
<dbReference type="OrthoDB" id="9802815at2"/>
<dbReference type="InterPro" id="IPR036477">
    <property type="entry name" value="Formyl_transf_N_sf"/>
</dbReference>
<evidence type="ECO:0000313" key="8">
    <source>
        <dbReference type="EMBL" id="KRM07631.1"/>
    </source>
</evidence>
<proteinExistence type="inferred from homology"/>
<dbReference type="SUPFAM" id="SSF53328">
    <property type="entry name" value="Formyltransferase"/>
    <property type="match status" value="1"/>
</dbReference>
<dbReference type="STRING" id="1423750.FC89_GL000070"/>
<dbReference type="InterPro" id="IPR005794">
    <property type="entry name" value="Fmt"/>
</dbReference>
<dbReference type="GeneID" id="98318136"/>
<name>A0A0R1VQ74_9LACO</name>
<dbReference type="NCBIfam" id="TIGR00460">
    <property type="entry name" value="fmt"/>
    <property type="match status" value="1"/>
</dbReference>
<comment type="catalytic activity">
    <reaction evidence="5">
        <text>L-methionyl-tRNA(fMet) + (6R)-10-formyltetrahydrofolate = N-formyl-L-methionyl-tRNA(fMet) + (6S)-5,6,7,8-tetrahydrofolate + H(+)</text>
        <dbReference type="Rhea" id="RHEA:24380"/>
        <dbReference type="Rhea" id="RHEA-COMP:9952"/>
        <dbReference type="Rhea" id="RHEA-COMP:9953"/>
        <dbReference type="ChEBI" id="CHEBI:15378"/>
        <dbReference type="ChEBI" id="CHEBI:57453"/>
        <dbReference type="ChEBI" id="CHEBI:78530"/>
        <dbReference type="ChEBI" id="CHEBI:78844"/>
        <dbReference type="ChEBI" id="CHEBI:195366"/>
        <dbReference type="EC" id="2.1.2.9"/>
    </reaction>
</comment>
<dbReference type="AlphaFoldDB" id="A0A0R1VQ74"/>
<dbReference type="GO" id="GO:0004479">
    <property type="term" value="F:methionyl-tRNA formyltransferase activity"/>
    <property type="evidence" value="ECO:0007669"/>
    <property type="project" value="UniProtKB-UniRule"/>
</dbReference>
<feature type="domain" description="Formyl transferase C-terminal" evidence="7">
    <location>
        <begin position="206"/>
        <end position="304"/>
    </location>
</feature>
<dbReference type="CDD" id="cd08704">
    <property type="entry name" value="Met_tRNA_FMT_C"/>
    <property type="match status" value="1"/>
</dbReference>
<protein>
    <recommendedName>
        <fullName evidence="2 5">Methionyl-tRNA formyltransferase</fullName>
        <ecNumber evidence="2 5">2.1.2.9</ecNumber>
    </recommendedName>
</protein>
<gene>
    <name evidence="5" type="primary">fmt</name>
    <name evidence="8" type="ORF">FC89_GL000070</name>
</gene>
<comment type="caution">
    <text evidence="8">The sequence shown here is derived from an EMBL/GenBank/DDBJ whole genome shotgun (WGS) entry which is preliminary data.</text>
</comment>